<accession>A0A0D2NKS4</accession>
<dbReference type="AlphaFoldDB" id="A0A0D2NKS4"/>
<feature type="region of interest" description="Disordered" evidence="2">
    <location>
        <begin position="405"/>
        <end position="440"/>
    </location>
</feature>
<proteinExistence type="predicted"/>
<dbReference type="PANTHER" id="PTHR34778:SF6">
    <property type="entry name" value="SHUGOSHIN C-TERMINAL DOMAIN-CONTAINING PROTEIN"/>
    <property type="match status" value="1"/>
</dbReference>
<gene>
    <name evidence="3" type="ORF">B456_006G026500</name>
</gene>
<keyword evidence="4" id="KW-1185">Reference proteome</keyword>
<dbReference type="Proteomes" id="UP000032304">
    <property type="component" value="Chromosome 6"/>
</dbReference>
<organism evidence="3 4">
    <name type="scientific">Gossypium raimondii</name>
    <name type="common">Peruvian cotton</name>
    <name type="synonym">Gossypium klotzschianum subsp. raimondii</name>
    <dbReference type="NCBI Taxonomy" id="29730"/>
    <lineage>
        <taxon>Eukaryota</taxon>
        <taxon>Viridiplantae</taxon>
        <taxon>Streptophyta</taxon>
        <taxon>Embryophyta</taxon>
        <taxon>Tracheophyta</taxon>
        <taxon>Spermatophyta</taxon>
        <taxon>Magnoliopsida</taxon>
        <taxon>eudicotyledons</taxon>
        <taxon>Gunneridae</taxon>
        <taxon>Pentapetalae</taxon>
        <taxon>rosids</taxon>
        <taxon>malvids</taxon>
        <taxon>Malvales</taxon>
        <taxon>Malvaceae</taxon>
        <taxon>Malvoideae</taxon>
        <taxon>Gossypium</taxon>
    </lineage>
</organism>
<dbReference type="eggNOG" id="ENOG502QRQ3">
    <property type="taxonomic scope" value="Eukaryota"/>
</dbReference>
<feature type="coiled-coil region" evidence="1">
    <location>
        <begin position="117"/>
        <end position="158"/>
    </location>
</feature>
<evidence type="ECO:0000256" key="2">
    <source>
        <dbReference type="SAM" id="MobiDB-lite"/>
    </source>
</evidence>
<dbReference type="STRING" id="29730.A0A0D2NKS4"/>
<evidence type="ECO:0000313" key="3">
    <source>
        <dbReference type="EMBL" id="KJB33687.1"/>
    </source>
</evidence>
<keyword evidence="1" id="KW-0175">Coiled coil</keyword>
<reference evidence="3 4" key="1">
    <citation type="journal article" date="2012" name="Nature">
        <title>Repeated polyploidization of Gossypium genomes and the evolution of spinnable cotton fibres.</title>
        <authorList>
            <person name="Paterson A.H."/>
            <person name="Wendel J.F."/>
            <person name="Gundlach H."/>
            <person name="Guo H."/>
            <person name="Jenkins J."/>
            <person name="Jin D."/>
            <person name="Llewellyn D."/>
            <person name="Showmaker K.C."/>
            <person name="Shu S."/>
            <person name="Udall J."/>
            <person name="Yoo M.J."/>
            <person name="Byers R."/>
            <person name="Chen W."/>
            <person name="Doron-Faigenboim A."/>
            <person name="Duke M.V."/>
            <person name="Gong L."/>
            <person name="Grimwood J."/>
            <person name="Grover C."/>
            <person name="Grupp K."/>
            <person name="Hu G."/>
            <person name="Lee T.H."/>
            <person name="Li J."/>
            <person name="Lin L."/>
            <person name="Liu T."/>
            <person name="Marler B.S."/>
            <person name="Page J.T."/>
            <person name="Roberts A.W."/>
            <person name="Romanel E."/>
            <person name="Sanders W.S."/>
            <person name="Szadkowski E."/>
            <person name="Tan X."/>
            <person name="Tang H."/>
            <person name="Xu C."/>
            <person name="Wang J."/>
            <person name="Wang Z."/>
            <person name="Zhang D."/>
            <person name="Zhang L."/>
            <person name="Ashrafi H."/>
            <person name="Bedon F."/>
            <person name="Bowers J.E."/>
            <person name="Brubaker C.L."/>
            <person name="Chee P.W."/>
            <person name="Das S."/>
            <person name="Gingle A.R."/>
            <person name="Haigler C.H."/>
            <person name="Harker D."/>
            <person name="Hoffmann L.V."/>
            <person name="Hovav R."/>
            <person name="Jones D.C."/>
            <person name="Lemke C."/>
            <person name="Mansoor S."/>
            <person name="ur Rahman M."/>
            <person name="Rainville L.N."/>
            <person name="Rambani A."/>
            <person name="Reddy U.K."/>
            <person name="Rong J.K."/>
            <person name="Saranga Y."/>
            <person name="Scheffler B.E."/>
            <person name="Scheffler J.A."/>
            <person name="Stelly D.M."/>
            <person name="Triplett B.A."/>
            <person name="Van Deynze A."/>
            <person name="Vaslin M.F."/>
            <person name="Waghmare V.N."/>
            <person name="Walford S.A."/>
            <person name="Wright R.J."/>
            <person name="Zaki E.A."/>
            <person name="Zhang T."/>
            <person name="Dennis E.S."/>
            <person name="Mayer K.F."/>
            <person name="Peterson D.G."/>
            <person name="Rokhsar D.S."/>
            <person name="Wang X."/>
            <person name="Schmutz J."/>
        </authorList>
    </citation>
    <scope>NUCLEOTIDE SEQUENCE [LARGE SCALE GENOMIC DNA]</scope>
</reference>
<protein>
    <submittedName>
        <fullName evidence="3">Uncharacterized protein</fullName>
    </submittedName>
</protein>
<dbReference type="EMBL" id="CM001745">
    <property type="protein sequence ID" value="KJB33687.1"/>
    <property type="molecule type" value="Genomic_DNA"/>
</dbReference>
<evidence type="ECO:0000313" key="4">
    <source>
        <dbReference type="Proteomes" id="UP000032304"/>
    </source>
</evidence>
<evidence type="ECO:0000256" key="1">
    <source>
        <dbReference type="SAM" id="Coils"/>
    </source>
</evidence>
<name>A0A0D2NKS4_GOSRA</name>
<dbReference type="PANTHER" id="PTHR34778">
    <property type="entry name" value="OS02G0580700 PROTEIN"/>
    <property type="match status" value="1"/>
</dbReference>
<dbReference type="Gramene" id="KJB33687">
    <property type="protein sequence ID" value="KJB33687"/>
    <property type="gene ID" value="B456_006G026500"/>
</dbReference>
<dbReference type="OMA" id="NQLTEPY"/>
<sequence>MAPKLRSIPSYWIPFQLTSFSPVKRPPKRAISNLGTTKGLSSQIAMGDLDKMAALKAAYAEVILNTAKEAAARVIISEKRAALFQQQLDCSNKESLRLLLRLKHMIDDKTIEAETTSLNQKRKIDELEAQLHEAEDIITDLRVELNCLRDKLKIAKKTQEKPLSGEIISGDATASLKYPITKPTVQSPLNSGYVTVAESDMRDNVFNHGYLHRCCNATKQTGQPNVSHVESYYHHSSDLTTIAMASKKQVLYTQKTCAPQRNLEMKHTINGNVKPYEDSHTVSSIRVGNVDRTESYTKSEEFQHKSSSHEDVMTVYNGKVNIYNQLTEPYQSSSVPSSSAVCFNVDSNESDLKTGETEIKMKPLTRLGPGSTLIKCKVDPASNATDESSAMVDRTNDSIHIRKRKKESLGNTDEKTCKGRSLKRRSGAGAGAGEKENSLQEITKSKLVNECSKESRRLAQVAHQLISLSGKRW</sequence>